<organism evidence="1 2">
    <name type="scientific">Rhodamnia argentea</name>
    <dbReference type="NCBI Taxonomy" id="178133"/>
    <lineage>
        <taxon>Eukaryota</taxon>
        <taxon>Viridiplantae</taxon>
        <taxon>Streptophyta</taxon>
        <taxon>Embryophyta</taxon>
        <taxon>Tracheophyta</taxon>
        <taxon>Spermatophyta</taxon>
        <taxon>Magnoliopsida</taxon>
        <taxon>eudicotyledons</taxon>
        <taxon>Gunneridae</taxon>
        <taxon>Pentapetalae</taxon>
        <taxon>rosids</taxon>
        <taxon>malvids</taxon>
        <taxon>Myrtales</taxon>
        <taxon>Myrtaceae</taxon>
        <taxon>Myrtoideae</taxon>
        <taxon>Myrteae</taxon>
        <taxon>Australasian group</taxon>
        <taxon>Rhodamnia</taxon>
    </lineage>
</organism>
<keyword evidence="1" id="KW-1185">Reference proteome</keyword>
<sequence>MDSCYSSTDKRLDALENGNAGESKLHVLSSSSVKMASSSKVHWSSKDVETYCKFCIEPNEKGLPSNDTDGWTVITNKFEKLHKKYGRTQLISKLENLEEEWKR</sequence>
<proteinExistence type="predicted"/>
<gene>
    <name evidence="2" type="primary">LOC125316597</name>
</gene>
<evidence type="ECO:0000313" key="1">
    <source>
        <dbReference type="Proteomes" id="UP000827889"/>
    </source>
</evidence>
<reference evidence="2" key="1">
    <citation type="submission" date="2025-08" db="UniProtKB">
        <authorList>
            <consortium name="RefSeq"/>
        </authorList>
    </citation>
    <scope>IDENTIFICATION</scope>
    <source>
        <tissue evidence="2">Leaf</tissue>
    </source>
</reference>
<accession>A0ABM3HXI8</accession>
<dbReference type="Proteomes" id="UP000827889">
    <property type="component" value="Chromosome 9"/>
</dbReference>
<evidence type="ECO:0000313" key="2">
    <source>
        <dbReference type="RefSeq" id="XP_048141314.1"/>
    </source>
</evidence>
<name>A0ABM3HXI8_9MYRT</name>
<dbReference type="GeneID" id="125316597"/>
<dbReference type="RefSeq" id="XP_048141314.1">
    <property type="nucleotide sequence ID" value="XM_048285357.1"/>
</dbReference>
<protein>
    <submittedName>
        <fullName evidence="2">Uncharacterized protein LOC125316597</fullName>
    </submittedName>
</protein>